<organism evidence="1 2">
    <name type="scientific">Aerococcus christensenii</name>
    <dbReference type="NCBI Taxonomy" id="87541"/>
    <lineage>
        <taxon>Bacteria</taxon>
        <taxon>Bacillati</taxon>
        <taxon>Bacillota</taxon>
        <taxon>Bacilli</taxon>
        <taxon>Lactobacillales</taxon>
        <taxon>Aerococcaceae</taxon>
        <taxon>Aerococcus</taxon>
    </lineage>
</organism>
<accession>A0A133XUB8</accession>
<dbReference type="Proteomes" id="UP000070422">
    <property type="component" value="Unassembled WGS sequence"/>
</dbReference>
<reference evidence="1 2" key="1">
    <citation type="submission" date="2016-01" db="EMBL/GenBank/DDBJ databases">
        <authorList>
            <person name="Oliw E.H."/>
        </authorList>
    </citation>
    <scope>NUCLEOTIDE SEQUENCE [LARGE SCALE GENOMIC DNA]</scope>
    <source>
        <strain evidence="1 2">KA00635</strain>
    </source>
</reference>
<dbReference type="AlphaFoldDB" id="A0A133XUB8"/>
<protein>
    <submittedName>
        <fullName evidence="1">Uncharacterized protein</fullName>
    </submittedName>
</protein>
<name>A0A133XUB8_9LACT</name>
<dbReference type="EMBL" id="LSCQ01000074">
    <property type="protein sequence ID" value="KXB34528.1"/>
    <property type="molecule type" value="Genomic_DNA"/>
</dbReference>
<evidence type="ECO:0000313" key="2">
    <source>
        <dbReference type="Proteomes" id="UP000070422"/>
    </source>
</evidence>
<gene>
    <name evidence="1" type="ORF">HMPREF3187_01296</name>
</gene>
<comment type="caution">
    <text evidence="1">The sequence shown here is derived from an EMBL/GenBank/DDBJ whole genome shotgun (WGS) entry which is preliminary data.</text>
</comment>
<proteinExistence type="predicted"/>
<evidence type="ECO:0000313" key="1">
    <source>
        <dbReference type="EMBL" id="KXB34528.1"/>
    </source>
</evidence>
<sequence>MGKEAVFYCQNFLLSKYQTYVYCHAQLNYFGGIYYEKRFNY</sequence>